<evidence type="ECO:0000313" key="9">
    <source>
        <dbReference type="Proteomes" id="UP000518266"/>
    </source>
</evidence>
<dbReference type="GO" id="GO:0046872">
    <property type="term" value="F:metal ion binding"/>
    <property type="evidence" value="ECO:0007669"/>
    <property type="project" value="UniProtKB-KW"/>
</dbReference>
<dbReference type="GO" id="GO:0008828">
    <property type="term" value="F:dATP diphosphatase activity"/>
    <property type="evidence" value="ECO:0007669"/>
    <property type="project" value="UniProtKB-EC"/>
</dbReference>
<dbReference type="PANTHER" id="PTHR43758:SF2">
    <property type="entry name" value="OXIDIZED PURINE NUCLEOSIDE TRIPHOSPHATE HYDROLASE"/>
    <property type="match status" value="1"/>
</dbReference>
<dbReference type="Gene3D" id="3.90.79.10">
    <property type="entry name" value="Nucleoside Triphosphate Pyrophosphohydrolase"/>
    <property type="match status" value="1"/>
</dbReference>
<reference evidence="8 9" key="1">
    <citation type="submission" date="2020-03" db="EMBL/GenBank/DDBJ databases">
        <title>Dissostichus mawsoni Genome sequencing and assembly.</title>
        <authorList>
            <person name="Park H."/>
        </authorList>
    </citation>
    <scope>NUCLEOTIDE SEQUENCE [LARGE SCALE GENOMIC DNA]</scope>
    <source>
        <strain evidence="8">DM0001</strain>
        <tissue evidence="8">Muscle</tissue>
    </source>
</reference>
<dbReference type="OrthoDB" id="408303at2759"/>
<sequence length="138" mass="15796">MLSSKLLTGSGGAAGQGASRHEEEGVRGREVERELQEESGLTVDALEKVGNLKFEFVGETELMDVHVFRADSYNGEPTESEEMRPQWFDSDQIPFSEMWADDILWFPLMFQKKKFVGYFKFQGHDVILSQKLEEVEEL</sequence>
<evidence type="ECO:0000256" key="5">
    <source>
        <dbReference type="ARBA" id="ARBA00022801"/>
    </source>
</evidence>
<name>A0A7J5Y977_DISMA</name>
<comment type="caution">
    <text evidence="8">The sequence shown here is derived from an EMBL/GenBank/DDBJ whole genome shotgun (WGS) entry which is preliminary data.</text>
</comment>
<comment type="cofactor">
    <cofactor evidence="1">
        <name>Mg(2+)</name>
        <dbReference type="ChEBI" id="CHEBI:18420"/>
    </cofactor>
</comment>
<evidence type="ECO:0000256" key="6">
    <source>
        <dbReference type="ARBA" id="ARBA00022842"/>
    </source>
</evidence>
<evidence type="ECO:0000256" key="4">
    <source>
        <dbReference type="ARBA" id="ARBA00022723"/>
    </source>
</evidence>
<feature type="compositionally biased region" description="Basic and acidic residues" evidence="7">
    <location>
        <begin position="19"/>
        <end position="36"/>
    </location>
</feature>
<dbReference type="Proteomes" id="UP000518266">
    <property type="component" value="Unassembled WGS sequence"/>
</dbReference>
<protein>
    <recommendedName>
        <fullName evidence="10">7,8-dihydro-8-oxoguanine triphosphatase</fullName>
    </recommendedName>
</protein>
<evidence type="ECO:0000256" key="7">
    <source>
        <dbReference type="SAM" id="MobiDB-lite"/>
    </source>
</evidence>
<dbReference type="GO" id="GO:0005737">
    <property type="term" value="C:cytoplasm"/>
    <property type="evidence" value="ECO:0007669"/>
    <property type="project" value="TreeGrafter"/>
</dbReference>
<evidence type="ECO:0000313" key="8">
    <source>
        <dbReference type="EMBL" id="KAF3845965.1"/>
    </source>
</evidence>
<dbReference type="CDD" id="cd03427">
    <property type="entry name" value="NUDIX_MTH1_Nudt1"/>
    <property type="match status" value="1"/>
</dbReference>
<dbReference type="PRINTS" id="PR01403">
    <property type="entry name" value="8OXTPHPHTASE"/>
</dbReference>
<keyword evidence="9" id="KW-1185">Reference proteome</keyword>
<dbReference type="InterPro" id="IPR003563">
    <property type="entry name" value="8ODP"/>
</dbReference>
<dbReference type="AlphaFoldDB" id="A0A7J5Y977"/>
<gene>
    <name evidence="8" type="ORF">F7725_003043</name>
</gene>
<dbReference type="InterPro" id="IPR015797">
    <property type="entry name" value="NUDIX_hydrolase-like_dom_sf"/>
</dbReference>
<dbReference type="GO" id="GO:0008413">
    <property type="term" value="F:8-oxo-7,8-dihydroguanosine triphosphate pyrophosphatase activity"/>
    <property type="evidence" value="ECO:0007669"/>
    <property type="project" value="InterPro"/>
</dbReference>
<organism evidence="8 9">
    <name type="scientific">Dissostichus mawsoni</name>
    <name type="common">Antarctic cod</name>
    <dbReference type="NCBI Taxonomy" id="36200"/>
    <lineage>
        <taxon>Eukaryota</taxon>
        <taxon>Metazoa</taxon>
        <taxon>Chordata</taxon>
        <taxon>Craniata</taxon>
        <taxon>Vertebrata</taxon>
        <taxon>Euteleostomi</taxon>
        <taxon>Actinopterygii</taxon>
        <taxon>Neopterygii</taxon>
        <taxon>Teleostei</taxon>
        <taxon>Neoteleostei</taxon>
        <taxon>Acanthomorphata</taxon>
        <taxon>Eupercaria</taxon>
        <taxon>Perciformes</taxon>
        <taxon>Notothenioidei</taxon>
        <taxon>Nototheniidae</taxon>
        <taxon>Dissostichus</taxon>
    </lineage>
</organism>
<dbReference type="PANTHER" id="PTHR43758">
    <property type="entry name" value="7,8-DIHYDRO-8-OXOGUANINE TRIPHOSPHATASE"/>
    <property type="match status" value="1"/>
</dbReference>
<dbReference type="GO" id="GO:0042262">
    <property type="term" value="P:DNA protection"/>
    <property type="evidence" value="ECO:0007669"/>
    <property type="project" value="InterPro"/>
</dbReference>
<keyword evidence="6" id="KW-0460">Magnesium</keyword>
<comment type="subunit">
    <text evidence="3">Monomer.</text>
</comment>
<dbReference type="SUPFAM" id="SSF55811">
    <property type="entry name" value="Nudix"/>
    <property type="match status" value="1"/>
</dbReference>
<evidence type="ECO:0000256" key="3">
    <source>
        <dbReference type="ARBA" id="ARBA00011245"/>
    </source>
</evidence>
<evidence type="ECO:0008006" key="10">
    <source>
        <dbReference type="Google" id="ProtNLM"/>
    </source>
</evidence>
<accession>A0A7J5Y977</accession>
<proteinExistence type="inferred from homology"/>
<evidence type="ECO:0000256" key="2">
    <source>
        <dbReference type="ARBA" id="ARBA00005582"/>
    </source>
</evidence>
<keyword evidence="4" id="KW-0479">Metal-binding</keyword>
<feature type="region of interest" description="Disordered" evidence="7">
    <location>
        <begin position="1"/>
        <end position="38"/>
    </location>
</feature>
<evidence type="ECO:0000256" key="1">
    <source>
        <dbReference type="ARBA" id="ARBA00001946"/>
    </source>
</evidence>
<comment type="similarity">
    <text evidence="2">Belongs to the Nudix hydrolase family.</text>
</comment>
<keyword evidence="5" id="KW-0378">Hydrolase</keyword>
<dbReference type="EMBL" id="JAAKFY010000014">
    <property type="protein sequence ID" value="KAF3845965.1"/>
    <property type="molecule type" value="Genomic_DNA"/>
</dbReference>